<keyword evidence="10" id="KW-1185">Reference proteome</keyword>
<comment type="subcellular location">
    <subcellularLocation>
        <location evidence="1">Cytoplasm</location>
        <location evidence="1">Cytosol</location>
    </subcellularLocation>
</comment>
<dbReference type="GO" id="GO:0003743">
    <property type="term" value="F:translation initiation factor activity"/>
    <property type="evidence" value="ECO:0007669"/>
    <property type="project" value="UniProtKB-KW"/>
</dbReference>
<dbReference type="GO" id="GO:0002183">
    <property type="term" value="P:cytoplasmic translational initiation"/>
    <property type="evidence" value="ECO:0007669"/>
    <property type="project" value="TreeGrafter"/>
</dbReference>
<evidence type="ECO:0000256" key="3">
    <source>
        <dbReference type="ARBA" id="ARBA00022490"/>
    </source>
</evidence>
<dbReference type="InterPro" id="IPR051960">
    <property type="entry name" value="eIF2B_gamma"/>
</dbReference>
<evidence type="ECO:0000256" key="2">
    <source>
        <dbReference type="ARBA" id="ARBA00007878"/>
    </source>
</evidence>
<name>A0AAD5UT55_9APHY</name>
<evidence type="ECO:0000256" key="4">
    <source>
        <dbReference type="ARBA" id="ARBA00022540"/>
    </source>
</evidence>
<dbReference type="GO" id="GO:0005829">
    <property type="term" value="C:cytosol"/>
    <property type="evidence" value="ECO:0007669"/>
    <property type="project" value="UniProtKB-SubCell"/>
</dbReference>
<dbReference type="Gene3D" id="3.90.550.10">
    <property type="entry name" value="Spore Coat Polysaccharide Biosynthesis Protein SpsA, Chain A"/>
    <property type="match status" value="1"/>
</dbReference>
<keyword evidence="3" id="KW-0963">Cytoplasm</keyword>
<comment type="similarity">
    <text evidence="2">Belongs to the eIF-2B gamma/epsilon subunits family.</text>
</comment>
<dbReference type="GO" id="GO:0005085">
    <property type="term" value="F:guanyl-nucleotide exchange factor activity"/>
    <property type="evidence" value="ECO:0007669"/>
    <property type="project" value="TreeGrafter"/>
</dbReference>
<dbReference type="SUPFAM" id="SSF53448">
    <property type="entry name" value="Nucleotide-diphospho-sugar transferases"/>
    <property type="match status" value="1"/>
</dbReference>
<evidence type="ECO:0000256" key="5">
    <source>
        <dbReference type="ARBA" id="ARBA00022917"/>
    </source>
</evidence>
<dbReference type="AlphaFoldDB" id="A0AAD5UT55"/>
<evidence type="ECO:0000256" key="8">
    <source>
        <dbReference type="ARBA" id="ARBA00046432"/>
    </source>
</evidence>
<evidence type="ECO:0000313" key="9">
    <source>
        <dbReference type="EMBL" id="KAJ3476856.1"/>
    </source>
</evidence>
<keyword evidence="4" id="KW-0396">Initiation factor</keyword>
<comment type="subunit">
    <text evidence="8">Component of the translation initiation factor 2B (eIF2B) complex which is a heterodecamer of two sets of five different subunits: alpha, beta, gamma, delta and epsilon. Subunits alpha, beta and delta comprise a regulatory subcomplex and subunits epsilon and gamma comprise a catalytic subcomplex. Within the complex, the hexameric regulatory complex resides at the center, with the two heterodimeric catalytic subcomplexes bound on opposite sides.</text>
</comment>
<evidence type="ECO:0000256" key="1">
    <source>
        <dbReference type="ARBA" id="ARBA00004514"/>
    </source>
</evidence>
<keyword evidence="5" id="KW-0648">Protein biosynthesis</keyword>
<reference evidence="9" key="1">
    <citation type="submission" date="2022-07" db="EMBL/GenBank/DDBJ databases">
        <title>Genome Sequence of Physisporinus lineatus.</title>
        <authorList>
            <person name="Buettner E."/>
        </authorList>
    </citation>
    <scope>NUCLEOTIDE SEQUENCE</scope>
    <source>
        <strain evidence="9">VT162</strain>
    </source>
</reference>
<dbReference type="PANTHER" id="PTHR45989:SF1">
    <property type="entry name" value="TRANSLATION INITIATION FACTOR EIF-2B SUBUNIT GAMMA"/>
    <property type="match status" value="1"/>
</dbReference>
<protein>
    <recommendedName>
        <fullName evidence="6">Translation initiation factor eIF2B subunit gamma</fullName>
    </recommendedName>
    <alternativeName>
        <fullName evidence="7">eIF2B GDP-GTP exchange factor subunit gamma</fullName>
    </alternativeName>
</protein>
<dbReference type="Proteomes" id="UP001212997">
    <property type="component" value="Unassembled WGS sequence"/>
</dbReference>
<sequence length="79" mass="8417">MNFDESPSKLTPPEFMAVLIAGFGNELSPLTSKGSEGPSPKALLPVANKPMLDYPLAWLESSGIRGKPDILSHTTHPEG</sequence>
<accession>A0AAD5UT55</accession>
<gene>
    <name evidence="9" type="ORF">NLI96_g10873</name>
</gene>
<comment type="caution">
    <text evidence="9">The sequence shown here is derived from an EMBL/GenBank/DDBJ whole genome shotgun (WGS) entry which is preliminary data.</text>
</comment>
<dbReference type="InterPro" id="IPR029044">
    <property type="entry name" value="Nucleotide-diphossugar_trans"/>
</dbReference>
<dbReference type="PANTHER" id="PTHR45989">
    <property type="entry name" value="TRANSLATION INITIATION FACTOR EIF-2B SUBUNIT GAMMA"/>
    <property type="match status" value="1"/>
</dbReference>
<dbReference type="GO" id="GO:0005851">
    <property type="term" value="C:eukaryotic translation initiation factor 2B complex"/>
    <property type="evidence" value="ECO:0007669"/>
    <property type="project" value="TreeGrafter"/>
</dbReference>
<proteinExistence type="inferred from homology"/>
<evidence type="ECO:0000256" key="7">
    <source>
        <dbReference type="ARBA" id="ARBA00044229"/>
    </source>
</evidence>
<dbReference type="EMBL" id="JANAWD010000660">
    <property type="protein sequence ID" value="KAJ3476856.1"/>
    <property type="molecule type" value="Genomic_DNA"/>
</dbReference>
<evidence type="ECO:0000313" key="10">
    <source>
        <dbReference type="Proteomes" id="UP001212997"/>
    </source>
</evidence>
<evidence type="ECO:0000256" key="6">
    <source>
        <dbReference type="ARBA" id="ARBA00044196"/>
    </source>
</evidence>
<organism evidence="9 10">
    <name type="scientific">Meripilus lineatus</name>
    <dbReference type="NCBI Taxonomy" id="2056292"/>
    <lineage>
        <taxon>Eukaryota</taxon>
        <taxon>Fungi</taxon>
        <taxon>Dikarya</taxon>
        <taxon>Basidiomycota</taxon>
        <taxon>Agaricomycotina</taxon>
        <taxon>Agaricomycetes</taxon>
        <taxon>Polyporales</taxon>
        <taxon>Meripilaceae</taxon>
        <taxon>Meripilus</taxon>
    </lineage>
</organism>